<dbReference type="STRING" id="640948.SAMN05216238_107223"/>
<evidence type="ECO:0000313" key="3">
    <source>
        <dbReference type="EMBL" id="SFE05428.1"/>
    </source>
</evidence>
<dbReference type="InterPro" id="IPR013094">
    <property type="entry name" value="AB_hydrolase_3"/>
</dbReference>
<dbReference type="InterPro" id="IPR050300">
    <property type="entry name" value="GDXG_lipolytic_enzyme"/>
</dbReference>
<protein>
    <submittedName>
        <fullName evidence="3">Acetyl esterase/lipase</fullName>
    </submittedName>
</protein>
<name>A0A1I1XFK4_9BACI</name>
<dbReference type="EMBL" id="FOMR01000007">
    <property type="protein sequence ID" value="SFE05428.1"/>
    <property type="molecule type" value="Genomic_DNA"/>
</dbReference>
<reference evidence="4" key="1">
    <citation type="submission" date="2016-10" db="EMBL/GenBank/DDBJ databases">
        <authorList>
            <person name="Varghese N."/>
            <person name="Submissions S."/>
        </authorList>
    </citation>
    <scope>NUCLEOTIDE SEQUENCE [LARGE SCALE GENOMIC DNA]</scope>
    <source>
        <strain evidence="4">DSM 22530</strain>
    </source>
</reference>
<keyword evidence="1" id="KW-0378">Hydrolase</keyword>
<dbReference type="RefSeq" id="WP_090085495.1">
    <property type="nucleotide sequence ID" value="NZ_FOMR01000007.1"/>
</dbReference>
<gene>
    <name evidence="3" type="ORF">SAMN05216238_107223</name>
</gene>
<dbReference type="AlphaFoldDB" id="A0A1I1XFK4"/>
<dbReference type="OrthoDB" id="9815425at2"/>
<keyword evidence="4" id="KW-1185">Reference proteome</keyword>
<dbReference type="GO" id="GO:0016787">
    <property type="term" value="F:hydrolase activity"/>
    <property type="evidence" value="ECO:0007669"/>
    <property type="project" value="UniProtKB-KW"/>
</dbReference>
<dbReference type="Gene3D" id="3.40.50.1820">
    <property type="entry name" value="alpha/beta hydrolase"/>
    <property type="match status" value="1"/>
</dbReference>
<accession>A0A1I1XFK4</accession>
<organism evidence="3 4">
    <name type="scientific">Lentibacillus persicus</name>
    <dbReference type="NCBI Taxonomy" id="640948"/>
    <lineage>
        <taxon>Bacteria</taxon>
        <taxon>Bacillati</taxon>
        <taxon>Bacillota</taxon>
        <taxon>Bacilli</taxon>
        <taxon>Bacillales</taxon>
        <taxon>Bacillaceae</taxon>
        <taxon>Lentibacillus</taxon>
    </lineage>
</organism>
<proteinExistence type="predicted"/>
<dbReference type="Pfam" id="PF07859">
    <property type="entry name" value="Abhydrolase_3"/>
    <property type="match status" value="1"/>
</dbReference>
<evidence type="ECO:0000313" key="4">
    <source>
        <dbReference type="Proteomes" id="UP000199474"/>
    </source>
</evidence>
<sequence>MIHKNLDPEFEAAVPLMQAMFGNVDMSSLSTDKIPAIREALAEAQSAMAEGVEPNPNVSCEEKMIPGPEGAPDVRVKIYRPINQSESLPCFYHIHGGGMILGTIDGEEAQMALFAEELNAVVVSVDYRLAPEHPFPAPVEDCYAGLKWISEHASELQIDPETIAVGGESAGGGLAAGTVLLSRDRKGPDVAFQYLIYPMLDDRNITASSQEFTGNWPGWSRELNELGWNAFLGGSAGEENVSPYAAPARAKDLSNLPPAYIEVGALEVFRDEDIDYAKRLMQSGVSVELHVHPGVFHGFEVANPEAKISQHAMNLRMNALNKALNSKKEQAMK</sequence>
<dbReference type="InterPro" id="IPR029058">
    <property type="entry name" value="AB_hydrolase_fold"/>
</dbReference>
<dbReference type="PANTHER" id="PTHR48081">
    <property type="entry name" value="AB HYDROLASE SUPERFAMILY PROTEIN C4A8.06C"/>
    <property type="match status" value="1"/>
</dbReference>
<evidence type="ECO:0000256" key="1">
    <source>
        <dbReference type="ARBA" id="ARBA00022801"/>
    </source>
</evidence>
<dbReference type="PANTHER" id="PTHR48081:SF8">
    <property type="entry name" value="ALPHA_BETA HYDROLASE FOLD-3 DOMAIN-CONTAINING PROTEIN-RELATED"/>
    <property type="match status" value="1"/>
</dbReference>
<feature type="domain" description="Alpha/beta hydrolase fold-3" evidence="2">
    <location>
        <begin position="93"/>
        <end position="299"/>
    </location>
</feature>
<dbReference type="Proteomes" id="UP000199474">
    <property type="component" value="Unassembled WGS sequence"/>
</dbReference>
<dbReference type="SUPFAM" id="SSF53474">
    <property type="entry name" value="alpha/beta-Hydrolases"/>
    <property type="match status" value="1"/>
</dbReference>
<evidence type="ECO:0000259" key="2">
    <source>
        <dbReference type="Pfam" id="PF07859"/>
    </source>
</evidence>